<feature type="compositionally biased region" description="Basic and acidic residues" evidence="2">
    <location>
        <begin position="191"/>
        <end position="208"/>
    </location>
</feature>
<evidence type="ECO:0000259" key="3">
    <source>
        <dbReference type="Pfam" id="PF01370"/>
    </source>
</evidence>
<protein>
    <submittedName>
        <fullName evidence="4">UDP-glucose 4-epimerase</fullName>
    </submittedName>
</protein>
<feature type="compositionally biased region" description="Low complexity" evidence="2">
    <location>
        <begin position="172"/>
        <end position="187"/>
    </location>
</feature>
<dbReference type="Gene3D" id="3.40.50.720">
    <property type="entry name" value="NAD(P)-binding Rossmann-like Domain"/>
    <property type="match status" value="2"/>
</dbReference>
<feature type="region of interest" description="Disordered" evidence="2">
    <location>
        <begin position="168"/>
        <end position="210"/>
    </location>
</feature>
<evidence type="ECO:0000256" key="2">
    <source>
        <dbReference type="SAM" id="MobiDB-lite"/>
    </source>
</evidence>
<feature type="domain" description="NAD-dependent epimerase/dehydratase" evidence="3">
    <location>
        <begin position="4"/>
        <end position="155"/>
    </location>
</feature>
<evidence type="ECO:0000256" key="1">
    <source>
        <dbReference type="ARBA" id="ARBA00007637"/>
    </source>
</evidence>
<dbReference type="InterPro" id="IPR001509">
    <property type="entry name" value="Epimerase_deHydtase"/>
</dbReference>
<sequence>MVHILITGGAGFIGSHCVEECIERGIPCTVIDIDCSPSRRISHPHVAYVEGDITNPETFKKIEESPTHIIHLAAAISVTESMRLPTKYRQTNVEGSKRVYEFGAACKCHRIVSASTAAVYGNPKEIPVKEDTLLSPLSPYAETKLEMEKIGRSLACKKQEDVPGMFSYADESGSSSWTESSSAISDSDTPAPREDKCPHAAEQKDRPKVSSIQPFPPLHFLRFFNVYGPRQDPSSPYTGVISTFAASGQTGKNLIIYGDGTQTRDFVFVKDVVSGIFHLLLSPVFDETSSLVFNVGTGRGISILELAHTVLRLVKSPKSKIIHSEARPGDIKHSCANISSFKDNGWKPKISFEDGLKMTLSWIEHEYKCK</sequence>
<name>A0ABQ5KSW4_9EUKA</name>
<evidence type="ECO:0000313" key="4">
    <source>
        <dbReference type="EMBL" id="GKT34693.1"/>
    </source>
</evidence>
<reference evidence="4" key="1">
    <citation type="submission" date="2022-03" db="EMBL/GenBank/DDBJ databases">
        <title>Draft genome sequence of Aduncisulcus paluster, a free-living microaerophilic Fornicata.</title>
        <authorList>
            <person name="Yuyama I."/>
            <person name="Kume K."/>
            <person name="Tamura T."/>
            <person name="Inagaki Y."/>
            <person name="Hashimoto T."/>
        </authorList>
    </citation>
    <scope>NUCLEOTIDE SEQUENCE</scope>
    <source>
        <strain evidence="4">NY0171</strain>
    </source>
</reference>
<dbReference type="Pfam" id="PF01370">
    <property type="entry name" value="Epimerase"/>
    <property type="match status" value="2"/>
</dbReference>
<dbReference type="SUPFAM" id="SSF51735">
    <property type="entry name" value="NAD(P)-binding Rossmann-fold domains"/>
    <property type="match status" value="1"/>
</dbReference>
<dbReference type="Proteomes" id="UP001057375">
    <property type="component" value="Unassembled WGS sequence"/>
</dbReference>
<dbReference type="EMBL" id="BQXS01010851">
    <property type="protein sequence ID" value="GKT34693.1"/>
    <property type="molecule type" value="Genomic_DNA"/>
</dbReference>
<keyword evidence="5" id="KW-1185">Reference proteome</keyword>
<dbReference type="PANTHER" id="PTHR43000">
    <property type="entry name" value="DTDP-D-GLUCOSE 4,6-DEHYDRATASE-RELATED"/>
    <property type="match status" value="1"/>
</dbReference>
<accession>A0ABQ5KSW4</accession>
<comment type="similarity">
    <text evidence="1">Belongs to the NAD(P)-dependent epimerase/dehydratase family.</text>
</comment>
<dbReference type="InterPro" id="IPR036291">
    <property type="entry name" value="NAD(P)-bd_dom_sf"/>
</dbReference>
<proteinExistence type="inferred from homology"/>
<comment type="caution">
    <text evidence="4">The sequence shown here is derived from an EMBL/GenBank/DDBJ whole genome shotgun (WGS) entry which is preliminary data.</text>
</comment>
<gene>
    <name evidence="4" type="ORF">ADUPG1_008000</name>
</gene>
<feature type="domain" description="NAD-dependent epimerase/dehydratase" evidence="3">
    <location>
        <begin position="220"/>
        <end position="296"/>
    </location>
</feature>
<evidence type="ECO:0000313" key="5">
    <source>
        <dbReference type="Proteomes" id="UP001057375"/>
    </source>
</evidence>
<organism evidence="4 5">
    <name type="scientific">Aduncisulcus paluster</name>
    <dbReference type="NCBI Taxonomy" id="2918883"/>
    <lineage>
        <taxon>Eukaryota</taxon>
        <taxon>Metamonada</taxon>
        <taxon>Carpediemonas-like organisms</taxon>
        <taxon>Aduncisulcus</taxon>
    </lineage>
</organism>